<reference evidence="3" key="1">
    <citation type="journal article" date="2021" name="PeerJ">
        <title>Extensive microbial diversity within the chicken gut microbiome revealed by metagenomics and culture.</title>
        <authorList>
            <person name="Gilroy R."/>
            <person name="Ravi A."/>
            <person name="Getino M."/>
            <person name="Pursley I."/>
            <person name="Horton D.L."/>
            <person name="Alikhan N.F."/>
            <person name="Baker D."/>
            <person name="Gharbi K."/>
            <person name="Hall N."/>
            <person name="Watson M."/>
            <person name="Adriaenssens E.M."/>
            <person name="Foster-Nyarko E."/>
            <person name="Jarju S."/>
            <person name="Secka A."/>
            <person name="Antonio M."/>
            <person name="Oren A."/>
            <person name="Chaudhuri R.R."/>
            <person name="La Ragione R."/>
            <person name="Hildebrand F."/>
            <person name="Pallen M.J."/>
        </authorList>
    </citation>
    <scope>NUCLEOTIDE SEQUENCE</scope>
    <source>
        <strain evidence="3">ChiSxjej6B18-287</strain>
    </source>
</reference>
<feature type="compositionally biased region" description="Polar residues" evidence="1">
    <location>
        <begin position="1"/>
        <end position="11"/>
    </location>
</feature>
<sequence>MFNFFSSSSNKGRYPSPNRGGSHYQKGGFFKNFGSFSSSGSGRRRHYQNNQPYSGQNYGQGYQQPYPNQGYPQQPASQGSSQICPSCGTQVPAGSKFCLSCGAKMNTAAFCTNCGKPVPPGSKFCPECGSPINQ</sequence>
<comment type="caution">
    <text evidence="3">The sequence shown here is derived from an EMBL/GenBank/DDBJ whole genome shotgun (WGS) entry which is preliminary data.</text>
</comment>
<evidence type="ECO:0000259" key="2">
    <source>
        <dbReference type="Pfam" id="PF12773"/>
    </source>
</evidence>
<feature type="compositionally biased region" description="Low complexity" evidence="1">
    <location>
        <begin position="26"/>
        <end position="41"/>
    </location>
</feature>
<evidence type="ECO:0000313" key="3">
    <source>
        <dbReference type="EMBL" id="HJC10616.1"/>
    </source>
</evidence>
<organism evidence="3 4">
    <name type="scientific">Candidatus Blautia merdigallinarum</name>
    <dbReference type="NCBI Taxonomy" id="2838495"/>
    <lineage>
        <taxon>Bacteria</taxon>
        <taxon>Bacillati</taxon>
        <taxon>Bacillota</taxon>
        <taxon>Clostridia</taxon>
        <taxon>Lachnospirales</taxon>
        <taxon>Lachnospiraceae</taxon>
        <taxon>Blautia</taxon>
    </lineage>
</organism>
<dbReference type="Proteomes" id="UP000823893">
    <property type="component" value="Unassembled WGS sequence"/>
</dbReference>
<accession>A0A9D2N5W8</accession>
<dbReference type="Pfam" id="PF12773">
    <property type="entry name" value="DZR"/>
    <property type="match status" value="1"/>
</dbReference>
<feature type="compositionally biased region" description="Low complexity" evidence="1">
    <location>
        <begin position="48"/>
        <end position="75"/>
    </location>
</feature>
<feature type="region of interest" description="Disordered" evidence="1">
    <location>
        <begin position="1"/>
        <end position="80"/>
    </location>
</feature>
<reference evidence="3" key="2">
    <citation type="submission" date="2021-04" db="EMBL/GenBank/DDBJ databases">
        <authorList>
            <person name="Gilroy R."/>
        </authorList>
    </citation>
    <scope>NUCLEOTIDE SEQUENCE</scope>
    <source>
        <strain evidence="3">ChiSxjej6B18-287</strain>
    </source>
</reference>
<evidence type="ECO:0000256" key="1">
    <source>
        <dbReference type="SAM" id="MobiDB-lite"/>
    </source>
</evidence>
<protein>
    <submittedName>
        <fullName evidence="3">Zinc ribbon domain-containing protein</fullName>
    </submittedName>
</protein>
<proteinExistence type="predicted"/>
<evidence type="ECO:0000313" key="4">
    <source>
        <dbReference type="Proteomes" id="UP000823893"/>
    </source>
</evidence>
<dbReference type="InterPro" id="IPR025874">
    <property type="entry name" value="DZR"/>
</dbReference>
<dbReference type="EMBL" id="DWWV01000093">
    <property type="protein sequence ID" value="HJC10616.1"/>
    <property type="molecule type" value="Genomic_DNA"/>
</dbReference>
<name>A0A9D2N5W8_9FIRM</name>
<gene>
    <name evidence="3" type="ORF">H9935_07335</name>
</gene>
<feature type="domain" description="DZANK-type" evidence="2">
    <location>
        <begin position="84"/>
        <end position="129"/>
    </location>
</feature>
<dbReference type="AlphaFoldDB" id="A0A9D2N5W8"/>